<keyword evidence="1" id="KW-0472">Membrane</keyword>
<reference evidence="2" key="1">
    <citation type="journal article" date="2012" name="Nature">
        <title>The tomato genome sequence provides insights into fleshy fruit evolution.</title>
        <authorList>
            <consortium name="Tomato Genome Consortium"/>
        </authorList>
    </citation>
    <scope>NUCLEOTIDE SEQUENCE [LARGE SCALE GENOMIC DNA]</scope>
    <source>
        <strain evidence="2">cv. Heinz 1706</strain>
    </source>
</reference>
<proteinExistence type="predicted"/>
<protein>
    <submittedName>
        <fullName evidence="2">Uncharacterized protein</fullName>
    </submittedName>
</protein>
<accession>A0A3Q7IBJ2</accession>
<keyword evidence="1" id="KW-1133">Transmembrane helix</keyword>
<reference evidence="2" key="2">
    <citation type="submission" date="2019-01" db="UniProtKB">
        <authorList>
            <consortium name="EnsemblPlants"/>
        </authorList>
    </citation>
    <scope>IDENTIFICATION</scope>
    <source>
        <strain evidence="2">cv. Heinz 1706</strain>
    </source>
</reference>
<evidence type="ECO:0000313" key="3">
    <source>
        <dbReference type="Proteomes" id="UP000004994"/>
    </source>
</evidence>
<dbReference type="Gramene" id="Solyc10g006525.1.1">
    <property type="protein sequence ID" value="Solyc10g006525.1.1"/>
    <property type="gene ID" value="Solyc10g006525.1"/>
</dbReference>
<dbReference type="AlphaFoldDB" id="A0A3Q7IBJ2"/>
<dbReference type="EnsemblPlants" id="Solyc10g006525.1.1">
    <property type="protein sequence ID" value="Solyc10g006525.1.1"/>
    <property type="gene ID" value="Solyc10g006525.1"/>
</dbReference>
<dbReference type="Proteomes" id="UP000004994">
    <property type="component" value="Chromosome 10"/>
</dbReference>
<evidence type="ECO:0000256" key="1">
    <source>
        <dbReference type="SAM" id="Phobius"/>
    </source>
</evidence>
<organism evidence="2">
    <name type="scientific">Solanum lycopersicum</name>
    <name type="common">Tomato</name>
    <name type="synonym">Lycopersicon esculentum</name>
    <dbReference type="NCBI Taxonomy" id="4081"/>
    <lineage>
        <taxon>Eukaryota</taxon>
        <taxon>Viridiplantae</taxon>
        <taxon>Streptophyta</taxon>
        <taxon>Embryophyta</taxon>
        <taxon>Tracheophyta</taxon>
        <taxon>Spermatophyta</taxon>
        <taxon>Magnoliopsida</taxon>
        <taxon>eudicotyledons</taxon>
        <taxon>Gunneridae</taxon>
        <taxon>Pentapetalae</taxon>
        <taxon>asterids</taxon>
        <taxon>lamiids</taxon>
        <taxon>Solanales</taxon>
        <taxon>Solanaceae</taxon>
        <taxon>Solanoideae</taxon>
        <taxon>Solaneae</taxon>
        <taxon>Solanum</taxon>
        <taxon>Solanum subgen. Lycopersicon</taxon>
    </lineage>
</organism>
<keyword evidence="1" id="KW-0812">Transmembrane</keyword>
<dbReference type="InParanoid" id="A0A3Q7IBJ2"/>
<feature type="transmembrane region" description="Helical" evidence="1">
    <location>
        <begin position="54"/>
        <end position="75"/>
    </location>
</feature>
<keyword evidence="3" id="KW-1185">Reference proteome</keyword>
<name>A0A3Q7IBJ2_SOLLC</name>
<sequence length="78" mass="8790">MGFTYRPKLLLKRTHASPKFSRILGPKFKLHTLRQVPPAKFFSDEPTPVKSFPAITPLFAVCILIVPLVLVPAIMQCE</sequence>
<evidence type="ECO:0000313" key="2">
    <source>
        <dbReference type="EnsemblPlants" id="Solyc10g006525.1.1"/>
    </source>
</evidence>